<dbReference type="SUPFAM" id="SSF55729">
    <property type="entry name" value="Acyl-CoA N-acyltransferases (Nat)"/>
    <property type="match status" value="1"/>
</dbReference>
<sequence length="160" mass="18524">MKYEIIQYNESYKEQLINFILSIQQNEFNIAIDRADQPDLEDIESNYLSSGGQFWMALSEDNEIVGCVGLVRLANNNSALKKMFVNSNMKNLKIGKKLLNKVVDTALNHNIEHIYLGTIDKFISAQHFYSNNGFKEIEQSALPPDFPKMDVDNRFYYRTI</sequence>
<reference evidence="3 4" key="1">
    <citation type="submission" date="2019-09" db="EMBL/GenBank/DDBJ databases">
        <authorList>
            <person name="Mazhar S."/>
            <person name="Altermann E."/>
            <person name="Hill C."/>
            <person name="Mcauliffe O."/>
        </authorList>
    </citation>
    <scope>NUCLEOTIDE SEQUENCE [LARGE SCALE GENOMIC DNA]</scope>
    <source>
        <strain evidence="3 4">ATCC 51831</strain>
    </source>
</reference>
<evidence type="ECO:0000256" key="1">
    <source>
        <dbReference type="ARBA" id="ARBA00022679"/>
    </source>
</evidence>
<dbReference type="PROSITE" id="PS51186">
    <property type="entry name" value="GNAT"/>
    <property type="match status" value="1"/>
</dbReference>
<dbReference type="InterPro" id="IPR000182">
    <property type="entry name" value="GNAT_dom"/>
</dbReference>
<dbReference type="Pfam" id="PF00583">
    <property type="entry name" value="Acetyltransf_1"/>
    <property type="match status" value="1"/>
</dbReference>
<evidence type="ECO:0000313" key="4">
    <source>
        <dbReference type="Proteomes" id="UP000295735"/>
    </source>
</evidence>
<dbReference type="PANTHER" id="PTHR13947">
    <property type="entry name" value="GNAT FAMILY N-ACETYLTRANSFERASE"/>
    <property type="match status" value="1"/>
</dbReference>
<gene>
    <name evidence="3" type="ORF">ERX35_002890</name>
</gene>
<dbReference type="Gene3D" id="3.40.630.30">
    <property type="match status" value="1"/>
</dbReference>
<keyword evidence="1" id="KW-0808">Transferase</keyword>
<keyword evidence="4" id="KW-1185">Reference proteome</keyword>
<feature type="domain" description="N-acetyltransferase" evidence="2">
    <location>
        <begin position="3"/>
        <end position="160"/>
    </location>
</feature>
<dbReference type="PANTHER" id="PTHR13947:SF37">
    <property type="entry name" value="LD18367P"/>
    <property type="match status" value="1"/>
</dbReference>
<organism evidence="3 4">
    <name type="scientific">Macrococcus equipercicus</name>
    <dbReference type="NCBI Taxonomy" id="69967"/>
    <lineage>
        <taxon>Bacteria</taxon>
        <taxon>Bacillati</taxon>
        <taxon>Bacillota</taxon>
        <taxon>Bacilli</taxon>
        <taxon>Bacillales</taxon>
        <taxon>Staphylococcaceae</taxon>
        <taxon>Macrococcus</taxon>
    </lineage>
</organism>
<dbReference type="RefSeq" id="WP_149458419.1">
    <property type="nucleotide sequence ID" value="NZ_SCWC02000002.1"/>
</dbReference>
<evidence type="ECO:0000259" key="2">
    <source>
        <dbReference type="PROSITE" id="PS51186"/>
    </source>
</evidence>
<dbReference type="EMBL" id="SCWC02000002">
    <property type="protein sequence ID" value="KAA1039951.1"/>
    <property type="molecule type" value="Genomic_DNA"/>
</dbReference>
<dbReference type="CDD" id="cd04301">
    <property type="entry name" value="NAT_SF"/>
    <property type="match status" value="1"/>
</dbReference>
<dbReference type="Proteomes" id="UP000295735">
    <property type="component" value="Unassembled WGS sequence"/>
</dbReference>
<comment type="caution">
    <text evidence="3">The sequence shown here is derived from an EMBL/GenBank/DDBJ whole genome shotgun (WGS) entry which is preliminary data.</text>
</comment>
<proteinExistence type="predicted"/>
<evidence type="ECO:0000313" key="3">
    <source>
        <dbReference type="EMBL" id="KAA1039951.1"/>
    </source>
</evidence>
<protein>
    <submittedName>
        <fullName evidence="3">GNAT family N-acetyltransferase</fullName>
    </submittedName>
</protein>
<accession>A0ABQ6R9H5</accession>
<dbReference type="InterPro" id="IPR050769">
    <property type="entry name" value="NAT_camello-type"/>
</dbReference>
<name>A0ABQ6R9H5_9STAP</name>
<dbReference type="InterPro" id="IPR016181">
    <property type="entry name" value="Acyl_CoA_acyltransferase"/>
</dbReference>